<accession>A0A5C5X7Q6</accession>
<keyword evidence="1" id="KW-0812">Transmembrane</keyword>
<proteinExistence type="predicted"/>
<reference evidence="2 3" key="1">
    <citation type="submission" date="2019-02" db="EMBL/GenBank/DDBJ databases">
        <title>Deep-cultivation of Planctomycetes and their phenomic and genomic characterization uncovers novel biology.</title>
        <authorList>
            <person name="Wiegand S."/>
            <person name="Jogler M."/>
            <person name="Boedeker C."/>
            <person name="Pinto D."/>
            <person name="Vollmers J."/>
            <person name="Rivas-Marin E."/>
            <person name="Kohn T."/>
            <person name="Peeters S.H."/>
            <person name="Heuer A."/>
            <person name="Rast P."/>
            <person name="Oberbeckmann S."/>
            <person name="Bunk B."/>
            <person name="Jeske O."/>
            <person name="Meyerdierks A."/>
            <person name="Storesund J.E."/>
            <person name="Kallscheuer N."/>
            <person name="Luecker S."/>
            <person name="Lage O.M."/>
            <person name="Pohl T."/>
            <person name="Merkel B.J."/>
            <person name="Hornburger P."/>
            <person name="Mueller R.-W."/>
            <person name="Bruemmer F."/>
            <person name="Labrenz M."/>
            <person name="Spormann A.M."/>
            <person name="Op Den Camp H."/>
            <person name="Overmann J."/>
            <person name="Amann R."/>
            <person name="Jetten M.S.M."/>
            <person name="Mascher T."/>
            <person name="Medema M.H."/>
            <person name="Devos D.P."/>
            <person name="Kaster A.-K."/>
            <person name="Ovreas L."/>
            <person name="Rohde M."/>
            <person name="Galperin M.Y."/>
            <person name="Jogler C."/>
        </authorList>
    </citation>
    <scope>NUCLEOTIDE SEQUENCE [LARGE SCALE GENOMIC DNA]</scope>
    <source>
        <strain evidence="2 3">KOR42</strain>
    </source>
</reference>
<dbReference type="PANTHER" id="PTHR41795">
    <property type="entry name" value="EXOPOLYSACCHARIDE SYNTHESIS PROTEIN"/>
    <property type="match status" value="1"/>
</dbReference>
<dbReference type="EMBL" id="SIHI01000001">
    <property type="protein sequence ID" value="TWT59157.1"/>
    <property type="molecule type" value="Genomic_DNA"/>
</dbReference>
<comment type="caution">
    <text evidence="2">The sequence shown here is derived from an EMBL/GenBank/DDBJ whole genome shotgun (WGS) entry which is preliminary data.</text>
</comment>
<dbReference type="PANTHER" id="PTHR41795:SF1">
    <property type="entry name" value="EXOPOLYSACCHARIDE SYNTHESIS PROTEIN"/>
    <property type="match status" value="1"/>
</dbReference>
<evidence type="ECO:0000313" key="3">
    <source>
        <dbReference type="Proteomes" id="UP000317243"/>
    </source>
</evidence>
<name>A0A5C5X7Q6_9PLAN</name>
<keyword evidence="3" id="KW-1185">Reference proteome</keyword>
<feature type="transmembrane region" description="Helical" evidence="1">
    <location>
        <begin position="63"/>
        <end position="84"/>
    </location>
</feature>
<protein>
    <submittedName>
        <fullName evidence="2">Exopolysaccharide synthesis, ExoD</fullName>
    </submittedName>
</protein>
<dbReference type="Pfam" id="PF06055">
    <property type="entry name" value="ExoD"/>
    <property type="match status" value="1"/>
</dbReference>
<keyword evidence="1" id="KW-1133">Transmembrane helix</keyword>
<sequence length="121" mass="13131">MTASAEQSNSKKSDALIDVVDDAYEQVDGDSTKVGDLMDAISNRGFGPLILAPSLISLSPLGGIPGVSIVTGSIIVLVAVQMLFRSDHPWIPKRLEEFSVPTDRVKKSIEKYRPWMTSGNR</sequence>
<dbReference type="AlphaFoldDB" id="A0A5C5X7Q6"/>
<evidence type="ECO:0000313" key="2">
    <source>
        <dbReference type="EMBL" id="TWT59157.1"/>
    </source>
</evidence>
<dbReference type="Proteomes" id="UP000317243">
    <property type="component" value="Unassembled WGS sequence"/>
</dbReference>
<evidence type="ECO:0000256" key="1">
    <source>
        <dbReference type="SAM" id="Phobius"/>
    </source>
</evidence>
<keyword evidence="1" id="KW-0472">Membrane</keyword>
<dbReference type="InterPro" id="IPR010331">
    <property type="entry name" value="ExoD"/>
</dbReference>
<gene>
    <name evidence="2" type="ORF">KOR42_25460</name>
</gene>
<organism evidence="2 3">
    <name type="scientific">Thalassoglobus neptunius</name>
    <dbReference type="NCBI Taxonomy" id="1938619"/>
    <lineage>
        <taxon>Bacteria</taxon>
        <taxon>Pseudomonadati</taxon>
        <taxon>Planctomycetota</taxon>
        <taxon>Planctomycetia</taxon>
        <taxon>Planctomycetales</taxon>
        <taxon>Planctomycetaceae</taxon>
        <taxon>Thalassoglobus</taxon>
    </lineage>
</organism>